<evidence type="ECO:0000313" key="4">
    <source>
        <dbReference type="Proteomes" id="UP000604001"/>
    </source>
</evidence>
<protein>
    <recommendedName>
        <fullName evidence="5">Endonuclease/exonuclease/phosphatase domain-containing protein</fullName>
    </recommendedName>
</protein>
<proteinExistence type="predicted"/>
<keyword evidence="4" id="KW-1185">Reference proteome</keyword>
<dbReference type="Gene3D" id="3.60.10.10">
    <property type="entry name" value="Endonuclease/exonuclease/phosphatase"/>
    <property type="match status" value="1"/>
</dbReference>
<dbReference type="RefSeq" id="WP_186344205.1">
    <property type="nucleotide sequence ID" value="NZ_BMMR01000001.1"/>
</dbReference>
<evidence type="ECO:0000313" key="3">
    <source>
        <dbReference type="EMBL" id="MBC2958926.1"/>
    </source>
</evidence>
<keyword evidence="2" id="KW-0732">Signal</keyword>
<sequence>MGSARTSDGRRRTSVLARSVVVGIAATVLGATATVPASADPAADPTPSPAPAPSPVPVPSPTVAEPFQAFTLNVCYCLGPAKAMADVRKVLPLGDAGMLQEFSDAVDRRNLISLLTAEDWGWYMPTTGGGTIPIIWDRSRFRLIEGRTIKVHPAEKGVTPARHINSVRLREIATGEVYGLANAHTIARASKDARLSDMRRIPRLRKHLQLLRGEVERLFGTTEHVFAGGDLNVNYLADRNRRNAGLPTSALGDLLRFDMPLIGSRGTRSLLDYTMSVRDAGGLVPTDRRVVRGFNSDHDAVVVTYQPQQLLADGPVFNDPTADPAGRTAVRDRQVRAVRNAEPGDTVRLATARLADPVLEEALLAAAAEGVGVRVVSGAASPALTRLQAALGTDAAATSYALACAADCLDGGRHEVEALLVDRLSRTTDLTVVASAAAVPASTKAWTTGFISTDPATYDAYGAVLDRLVAAAAPTPAPEVPTDPTDPTAPTGPARALAAMSYPVASGSTDPVIEALAPVACTPAGQGATRVRAVVRSWAGARGRLVADRLADLRRAGCDVAVVAGPGVLGGIRSRLTNAGVPVTAAKVAQTTLVVSGGSTTRAWVGGPPWTDRGTTSTGLALEVGDAGVVARYLDQFTRLTR</sequence>
<feature type="region of interest" description="Disordered" evidence="1">
    <location>
        <begin position="37"/>
        <end position="57"/>
    </location>
</feature>
<dbReference type="SUPFAM" id="SSF56219">
    <property type="entry name" value="DNase I-like"/>
    <property type="match status" value="1"/>
</dbReference>
<name>A0ABR6U3E0_9ACTN</name>
<evidence type="ECO:0000256" key="1">
    <source>
        <dbReference type="SAM" id="MobiDB-lite"/>
    </source>
</evidence>
<gene>
    <name evidence="3" type="ORF">H7344_01295</name>
</gene>
<dbReference type="EMBL" id="JACMYC010000001">
    <property type="protein sequence ID" value="MBC2958926.1"/>
    <property type="molecule type" value="Genomic_DNA"/>
</dbReference>
<reference evidence="3 4" key="1">
    <citation type="submission" date="2020-08" db="EMBL/GenBank/DDBJ databases">
        <title>novel species in genus Nocardioides.</title>
        <authorList>
            <person name="Zhang G."/>
        </authorList>
    </citation>
    <scope>NUCLEOTIDE SEQUENCE [LARGE SCALE GENOMIC DNA]</scope>
    <source>
        <strain evidence="3 4">SC8A-24</strain>
    </source>
</reference>
<dbReference type="Proteomes" id="UP000604001">
    <property type="component" value="Unassembled WGS sequence"/>
</dbReference>
<organism evidence="3 4">
    <name type="scientific">Nocardioides deserti</name>
    <dbReference type="NCBI Taxonomy" id="1588644"/>
    <lineage>
        <taxon>Bacteria</taxon>
        <taxon>Bacillati</taxon>
        <taxon>Actinomycetota</taxon>
        <taxon>Actinomycetes</taxon>
        <taxon>Propionibacteriales</taxon>
        <taxon>Nocardioidaceae</taxon>
        <taxon>Nocardioides</taxon>
    </lineage>
</organism>
<feature type="chain" id="PRO_5045674919" description="Endonuclease/exonuclease/phosphatase domain-containing protein" evidence="2">
    <location>
        <begin position="34"/>
        <end position="642"/>
    </location>
</feature>
<feature type="signal peptide" evidence="2">
    <location>
        <begin position="1"/>
        <end position="33"/>
    </location>
</feature>
<feature type="compositionally biased region" description="Pro residues" evidence="1">
    <location>
        <begin position="44"/>
        <end position="57"/>
    </location>
</feature>
<evidence type="ECO:0000256" key="2">
    <source>
        <dbReference type="SAM" id="SignalP"/>
    </source>
</evidence>
<accession>A0ABR6U3E0</accession>
<evidence type="ECO:0008006" key="5">
    <source>
        <dbReference type="Google" id="ProtNLM"/>
    </source>
</evidence>
<dbReference type="InterPro" id="IPR036691">
    <property type="entry name" value="Endo/exonu/phosph_ase_sf"/>
</dbReference>
<comment type="caution">
    <text evidence="3">The sequence shown here is derived from an EMBL/GenBank/DDBJ whole genome shotgun (WGS) entry which is preliminary data.</text>
</comment>